<evidence type="ECO:0008006" key="4">
    <source>
        <dbReference type="Google" id="ProtNLM"/>
    </source>
</evidence>
<comment type="caution">
    <text evidence="2">The sequence shown here is derived from an EMBL/GenBank/DDBJ whole genome shotgun (WGS) entry which is preliminary data.</text>
</comment>
<accession>A0ABV6YM25</accession>
<keyword evidence="1" id="KW-0472">Membrane</keyword>
<organism evidence="2 3">
    <name type="scientific">Eiseniibacteriota bacterium</name>
    <dbReference type="NCBI Taxonomy" id="2212470"/>
    <lineage>
        <taxon>Bacteria</taxon>
        <taxon>Candidatus Eiseniibacteriota</taxon>
    </lineage>
</organism>
<sequence length="136" mass="15065">MNRPVSVTVICWLLILFAFASVVPVLITLRVIEENATFPLTSRTYATLPIIAVFNITIQLVMAIGMLKREDWARLVFLWATPLSILAGLIWGVIGTGMGSGPGSAVKAVLYLVCLWFLTRPHVVAWFKREARVGTH</sequence>
<protein>
    <recommendedName>
        <fullName evidence="4">DUF2569 domain-containing protein</fullName>
    </recommendedName>
</protein>
<keyword evidence="1" id="KW-0812">Transmembrane</keyword>
<evidence type="ECO:0000313" key="3">
    <source>
        <dbReference type="Proteomes" id="UP001593833"/>
    </source>
</evidence>
<feature type="transmembrane region" description="Helical" evidence="1">
    <location>
        <begin position="108"/>
        <end position="127"/>
    </location>
</feature>
<feature type="transmembrane region" description="Helical" evidence="1">
    <location>
        <begin position="76"/>
        <end position="96"/>
    </location>
</feature>
<keyword evidence="3" id="KW-1185">Reference proteome</keyword>
<keyword evidence="1" id="KW-1133">Transmembrane helix</keyword>
<gene>
    <name evidence="2" type="ORF">ACFL6M_06480</name>
</gene>
<feature type="transmembrane region" description="Helical" evidence="1">
    <location>
        <begin position="44"/>
        <end position="64"/>
    </location>
</feature>
<name>A0ABV6YM25_UNCEI</name>
<dbReference type="EMBL" id="JBHPKH010000099">
    <property type="protein sequence ID" value="MFC1573229.1"/>
    <property type="molecule type" value="Genomic_DNA"/>
</dbReference>
<reference evidence="2 3" key="1">
    <citation type="submission" date="2024-09" db="EMBL/GenBank/DDBJ databases">
        <authorList>
            <person name="D'Angelo T."/>
        </authorList>
    </citation>
    <scope>NUCLEOTIDE SEQUENCE [LARGE SCALE GENOMIC DNA]</scope>
    <source>
        <strain evidence="2">SAG AM-320-E07</strain>
    </source>
</reference>
<evidence type="ECO:0000313" key="2">
    <source>
        <dbReference type="EMBL" id="MFC1573229.1"/>
    </source>
</evidence>
<dbReference type="Proteomes" id="UP001593833">
    <property type="component" value="Unassembled WGS sequence"/>
</dbReference>
<proteinExistence type="predicted"/>
<evidence type="ECO:0000256" key="1">
    <source>
        <dbReference type="SAM" id="Phobius"/>
    </source>
</evidence>